<protein>
    <submittedName>
        <fullName evidence="1">Uncharacterized protein DUF4291</fullName>
    </submittedName>
</protein>
<dbReference type="PANTHER" id="PTHR38567">
    <property type="entry name" value="DUF4291 DOMAIN-CONTAINING PROTEIN"/>
    <property type="match status" value="1"/>
</dbReference>
<dbReference type="Proteomes" id="UP000321617">
    <property type="component" value="Unassembled WGS sequence"/>
</dbReference>
<dbReference type="PANTHER" id="PTHR38567:SF1">
    <property type="entry name" value="DUF4291 DOMAIN-CONTAINING PROTEIN"/>
    <property type="match status" value="1"/>
</dbReference>
<name>A0A562UQB9_9ACTN</name>
<evidence type="ECO:0000313" key="1">
    <source>
        <dbReference type="EMBL" id="TWJ07810.1"/>
    </source>
</evidence>
<dbReference type="Pfam" id="PF14124">
    <property type="entry name" value="DUF4291"/>
    <property type="match status" value="1"/>
</dbReference>
<keyword evidence="2" id="KW-1185">Reference proteome</keyword>
<evidence type="ECO:0000313" key="2">
    <source>
        <dbReference type="Proteomes" id="UP000321617"/>
    </source>
</evidence>
<sequence length="191" mass="21689">MTPLYQVRADYDADSIVVYQAYPSAIADAALRHGRFVPPFSFQRMTWIKPSFRWLMHRSNWGRKSGQERTLAVRVSRAGWESALAAAVLTTGEPDRLRDAPVHVQWDPERSVRGAALNHYSIQVGLGRAVIREFVEEWTVDIRDLTPTVRKLAEQVHAGADVRRRLPPERVYPVPPEIGRPLLIEGGRTGR</sequence>
<comment type="caution">
    <text evidence="1">The sequence shown here is derived from an EMBL/GenBank/DDBJ whole genome shotgun (WGS) entry which is preliminary data.</text>
</comment>
<proteinExistence type="predicted"/>
<dbReference type="InterPro" id="IPR025633">
    <property type="entry name" value="DUF4291"/>
</dbReference>
<reference evidence="1 2" key="1">
    <citation type="journal article" date="2013" name="Stand. Genomic Sci.">
        <title>Genomic Encyclopedia of Type Strains, Phase I: The one thousand microbial genomes (KMG-I) project.</title>
        <authorList>
            <person name="Kyrpides N.C."/>
            <person name="Woyke T."/>
            <person name="Eisen J.A."/>
            <person name="Garrity G."/>
            <person name="Lilburn T.G."/>
            <person name="Beck B.J."/>
            <person name="Whitman W.B."/>
            <person name="Hugenholtz P."/>
            <person name="Klenk H.P."/>
        </authorList>
    </citation>
    <scope>NUCLEOTIDE SEQUENCE [LARGE SCALE GENOMIC DNA]</scope>
    <source>
        <strain evidence="1 2">DSM 45044</strain>
    </source>
</reference>
<dbReference type="AlphaFoldDB" id="A0A562UQB9"/>
<gene>
    <name evidence="1" type="ORF">LX16_4974</name>
</gene>
<dbReference type="OrthoDB" id="65842at2"/>
<dbReference type="EMBL" id="VLLL01000010">
    <property type="protein sequence ID" value="TWJ07810.1"/>
    <property type="molecule type" value="Genomic_DNA"/>
</dbReference>
<dbReference type="RefSeq" id="WP_147144084.1">
    <property type="nucleotide sequence ID" value="NZ_BAABIJ010000006.1"/>
</dbReference>
<accession>A0A562UQB9</accession>
<organism evidence="1 2">
    <name type="scientific">Stackebrandtia albiflava</name>
    <dbReference type="NCBI Taxonomy" id="406432"/>
    <lineage>
        <taxon>Bacteria</taxon>
        <taxon>Bacillati</taxon>
        <taxon>Actinomycetota</taxon>
        <taxon>Actinomycetes</taxon>
        <taxon>Glycomycetales</taxon>
        <taxon>Glycomycetaceae</taxon>
        <taxon>Stackebrandtia</taxon>
    </lineage>
</organism>